<reference evidence="6" key="1">
    <citation type="journal article" date="2014" name="Proc. Natl. Acad. Sci. U.S.A.">
        <title>Direct cloning and refactoring of a silent lipopeptide biosynthetic gene cluster yields the antibiotic taromycin A.</title>
        <authorList>
            <person name="Yamanaka K."/>
            <person name="Reynolds K.A."/>
            <person name="Kersten R.D."/>
            <person name="Ryan K.S."/>
            <person name="Gonzalez D.J."/>
            <person name="Nizet V."/>
            <person name="Dorrestein P.C."/>
            <person name="Moore B.S."/>
        </authorList>
    </citation>
    <scope>NUCLEOTIDE SEQUENCE</scope>
    <source>
        <strain evidence="6">CNQ490</strain>
    </source>
</reference>
<dbReference type="PANTHER" id="PTHR45527">
    <property type="entry name" value="NONRIBOSOMAL PEPTIDE SYNTHETASE"/>
    <property type="match status" value="1"/>
</dbReference>
<evidence type="ECO:0000256" key="4">
    <source>
        <dbReference type="SAM" id="MobiDB-lite"/>
    </source>
</evidence>
<dbReference type="Gene3D" id="1.10.1200.10">
    <property type="entry name" value="ACP-like"/>
    <property type="match status" value="1"/>
</dbReference>
<dbReference type="Gene3D" id="3.40.50.980">
    <property type="match status" value="4"/>
</dbReference>
<keyword evidence="2" id="KW-0596">Phosphopantetheine</keyword>
<dbReference type="InterPro" id="IPR020802">
    <property type="entry name" value="TesA-like"/>
</dbReference>
<dbReference type="Gene3D" id="3.30.559.10">
    <property type="entry name" value="Chloramphenicol acetyltransferase-like domain"/>
    <property type="match status" value="2"/>
</dbReference>
<dbReference type="GO" id="GO:0005737">
    <property type="term" value="C:cytoplasm"/>
    <property type="evidence" value="ECO:0007669"/>
    <property type="project" value="TreeGrafter"/>
</dbReference>
<dbReference type="NCBIfam" id="TIGR01733">
    <property type="entry name" value="AA-adenyl-dom"/>
    <property type="match status" value="2"/>
</dbReference>
<dbReference type="PROSITE" id="PS00455">
    <property type="entry name" value="AMP_BINDING"/>
    <property type="match status" value="2"/>
</dbReference>
<name>W5VGI3_SACPI</name>
<dbReference type="InterPro" id="IPR010071">
    <property type="entry name" value="AA_adenyl_dom"/>
</dbReference>
<dbReference type="Gene3D" id="3.40.50.1820">
    <property type="entry name" value="alpha/beta hydrolase"/>
    <property type="match status" value="1"/>
</dbReference>
<dbReference type="InterPro" id="IPR020806">
    <property type="entry name" value="PKS_PP-bd"/>
</dbReference>
<dbReference type="CDD" id="cd05930">
    <property type="entry name" value="A_NRPS"/>
    <property type="match status" value="1"/>
</dbReference>
<dbReference type="GO" id="GO:0003824">
    <property type="term" value="F:catalytic activity"/>
    <property type="evidence" value="ECO:0007669"/>
    <property type="project" value="InterPro"/>
</dbReference>
<dbReference type="InterPro" id="IPR023213">
    <property type="entry name" value="CAT-like_dom_sf"/>
</dbReference>
<dbReference type="InterPro" id="IPR001242">
    <property type="entry name" value="Condensation_dom"/>
</dbReference>
<dbReference type="SUPFAM" id="SSF52777">
    <property type="entry name" value="CoA-dependent acyltransferases"/>
    <property type="match status" value="4"/>
</dbReference>
<dbReference type="SMART" id="SM00823">
    <property type="entry name" value="PKS_PP"/>
    <property type="match status" value="2"/>
</dbReference>
<dbReference type="PROSITE" id="PS00012">
    <property type="entry name" value="PHOSPHOPANTETHEINE"/>
    <property type="match status" value="2"/>
</dbReference>
<feature type="compositionally biased region" description="Basic and acidic residues" evidence="4">
    <location>
        <begin position="2034"/>
        <end position="2044"/>
    </location>
</feature>
<dbReference type="GO" id="GO:0008610">
    <property type="term" value="P:lipid biosynthetic process"/>
    <property type="evidence" value="ECO:0007669"/>
    <property type="project" value="UniProtKB-ARBA"/>
</dbReference>
<accession>W5VGI3</accession>
<evidence type="ECO:0000313" key="6">
    <source>
        <dbReference type="EMBL" id="AHH53508.1"/>
    </source>
</evidence>
<dbReference type="GO" id="GO:0031177">
    <property type="term" value="F:phosphopantetheine binding"/>
    <property type="evidence" value="ECO:0007669"/>
    <property type="project" value="InterPro"/>
</dbReference>
<dbReference type="GO" id="GO:0072330">
    <property type="term" value="P:monocarboxylic acid biosynthetic process"/>
    <property type="evidence" value="ECO:0007669"/>
    <property type="project" value="UniProtKB-ARBA"/>
</dbReference>
<dbReference type="FunFam" id="2.30.38.10:FF:000001">
    <property type="entry name" value="Non-ribosomal peptide synthetase PvdI"/>
    <property type="match status" value="2"/>
</dbReference>
<dbReference type="EMBL" id="KF301601">
    <property type="protein sequence ID" value="AHH53508.1"/>
    <property type="molecule type" value="Genomic_DNA"/>
</dbReference>
<sequence>MNRGTVQDILPLSPLQEGMLFHSAYSDHDGAAAPDVYTISVIASLVGPVEPAVLRAATETLLARHANLRASFRYDGVRKPIQIVPRVVEVPFEERDLTGLPDSEREAELTALVEEQRWRRFDLSRPPLVRFLLVRTGAHEHRFVITIHHILVDGWSLALLLAELRRLYRTGGDDSALPAVRPYRDYLAWLADRDTAEARRAWRTALAGLTGPTLLAPGAARTTEPPEWHTFGLPEDRAERLVERAKAANVTLNTLVQAAWAVVLGALTGHDDVVFGTTVSGRPAELPGVSDMVGLFINTVPLRVTLRPAEPLAALLRRLQAEQTALLDHQHERLVNIQQEAGIPELFDTLMVFENYPVASTPRSRAADADPRDLTVADLSMRDAMHYPLGLLAIPGPPLRFRLGYRPSVFTRSAVSAIADRLVRALDAFAETPDVPTGRVNVLGAEERRCLLVERNDTAVPLPDTTLPALFESQVARTPDAPSVASDRVRWSYAELNERANRLARRLRAAGVGAGDRVAVALPRTPDLLVAALAVVKAGAASVPVDPGYPADRIAFMLRDAAPGLVLTDRASAEALHAGTADTPPTWSLDDPRLLERLAELPGHDLSHAETGGVPGPGDPAYVVYTSGSTGRPKGVVVSHGSLVNYLLRSVETYPSAAGVALVHSMVSFDLTVGALFVPLVAGGCVRLADLDAPEVIGPDEPRPTFMKATPSHLAILDGLPERVAPSGAITLGGEQLLGETVADWRARHPGVSVFNVYGPTETTVNCAEYRLDPDAATPDGPVPIGRPLWNTRLYVLDRGLRPVPDGVPGELYVAGVGVALGYLNRPGPTAARFVACPFGGPGERMYRTGDIVRFRPDGNLEYLRRIDDQVQLRGFRIELGEIETLLSRRPEVARAAVVVREDDPGDKRLVAYVRATGPVDTTELASHLAASLPEYMIPSVFVVLDEFPLSPNGKVDHSALPAPVTEFAAGRVPRNPREEILCGLFAEVLGLPKVGIDDDFFALGGHSLLATRLVGRVRSALAVELALRELFGNPTPARLAAVLDDADGARPPVTARSPRPTRVPLSFAQRRLWFLHKLDGPSATYNIPFAVRLTGTVDVGALRAALADVVGRHEALRTVFAEDEAGAYQRVLSGDDAVPPFTVASTTEAELSAQLHRAAAHGFDLREEIPIRAWLFTVSDRDRVLLVLIHHAATDRWSRLPLIRDLSRAYRARIDRGEPEFPPLPVQYADYALWQHEVFGADDDPDSLLGAELRYWTEHLAGLPDRIDLPGADQRPAKPSYRGGRVPFTATAELHAALTDLARGTKATPFMVFQSALAALLTRFGAGTDLPIGTPIAGRTDDAVEDLIGFFVNTLVLRTDTGGNPTFRELIDRVRQVDLAAYANQHLPFERLVEVLNPPRSLAWHPLFQVMLAFQNFTGLSGEAEGGTDLPGLRVSHENVTTDVAKFDLAFSVVETFDETGRPTGMNGVVEFNADLFAADTVEVIAECLIRLLTDAVHNPQAEIDKLDVLGQEHRARVLRHNDPAQRPVPKRRLADLFERDRHDRGATTAVLDVGTGESMTYSALNAEANRLARLLVRRGVGPGDLVAVALPRSVTLAVAWLGIAKAGGAYLPVDTTAPPERIRQVFTEAAPVLALATTDTAESVAGTPRVVLDGTTTVAELREHADVDVTDAERHRPLSVRDAAYVIFTSGSTGRPKGVIIEHEGLADLHAAQAELLAPTEGDRVLQLVSAGFDASIWDFSTALLTGATLVFAPADRLLGPELPELVREFGITHLTLPPPALATVEEGSMPGSVTLTVTGDVLPAPLAARWAGGGRRVLNGYGPTEATVAATYWVCGPDETGAVPIGGPLRNKRIYVLDERLRLVPDGVVGDLYIAGAGLARGYFTRPGETADHFVADPYGAPGERMYRTGDRGRRRPDGALMFAGRVDDQVKIRGFRIELGEIEAALSAHHDIRQCAVVVDGTGAEDKRIIGYVVPATEGDELTASDVREHLYGRIPDYMVPSIIVLTHDLPTTVNGKVDRRSLPVPAGATERERRAPRSPQEKILCDHFADALDLDRVGIDDNFFTLGGHSLLAAKLVTGLRAATGVDLTIRNLFEAPTPARLARRMQDGSAGSPFDVVLPLRARGSESPVFCVHPGMGLSWSYSGLLGQLDGEIPVYGIQARGIAERTVLPRSIAEMAADYVAEIRAVHPAGPYRLLGWSFGGNVAYDMACQLQDAGAEVELLALLDAYPVAEPVRGTDIDEQRVLGEYFRGIGLDFTGEEIQRGDWVETLRSVSAERGGAVANLSPDDIVALKDIYLNNARLTRRFTPGKFAGNLTFIESGASEHGAGRAELWRPYLVGDIDAHVLPYAHEELLGQKSVAEVGAVLKSALAAGKSERKS</sequence>
<dbReference type="InterPro" id="IPR000873">
    <property type="entry name" value="AMP-dep_synth/lig_dom"/>
</dbReference>
<dbReference type="InterPro" id="IPR001031">
    <property type="entry name" value="Thioesterase"/>
</dbReference>
<dbReference type="InterPro" id="IPR029058">
    <property type="entry name" value="AB_hydrolase_fold"/>
</dbReference>
<dbReference type="SUPFAM" id="SSF53474">
    <property type="entry name" value="alpha/beta-Hydrolases"/>
    <property type="match status" value="1"/>
</dbReference>
<dbReference type="Pfam" id="PF00975">
    <property type="entry name" value="Thioesterase"/>
    <property type="match status" value="1"/>
</dbReference>
<evidence type="ECO:0000256" key="2">
    <source>
        <dbReference type="ARBA" id="ARBA00022450"/>
    </source>
</evidence>
<dbReference type="SUPFAM" id="SSF47336">
    <property type="entry name" value="ACP-like"/>
    <property type="match status" value="2"/>
</dbReference>
<dbReference type="InterPro" id="IPR045851">
    <property type="entry name" value="AMP-bd_C_sf"/>
</dbReference>
<dbReference type="InterPro" id="IPR036736">
    <property type="entry name" value="ACP-like_sf"/>
</dbReference>
<dbReference type="FunFam" id="3.40.50.980:FF:000001">
    <property type="entry name" value="Non-ribosomal peptide synthetase"/>
    <property type="match status" value="2"/>
</dbReference>
<dbReference type="OrthoDB" id="2472181at2"/>
<dbReference type="FunFam" id="3.30.300.30:FF:000010">
    <property type="entry name" value="Enterobactin synthetase component F"/>
    <property type="match status" value="2"/>
</dbReference>
<dbReference type="InterPro" id="IPR006162">
    <property type="entry name" value="Ppantetheine_attach_site"/>
</dbReference>
<dbReference type="Gene3D" id="2.30.38.10">
    <property type="entry name" value="Luciferase, Domain 3"/>
    <property type="match status" value="2"/>
</dbReference>
<dbReference type="CDD" id="cd19543">
    <property type="entry name" value="DCL_NRPS"/>
    <property type="match status" value="1"/>
</dbReference>
<dbReference type="InterPro" id="IPR009081">
    <property type="entry name" value="PP-bd_ACP"/>
</dbReference>
<dbReference type="Pfam" id="PF00501">
    <property type="entry name" value="AMP-binding"/>
    <property type="match status" value="2"/>
</dbReference>
<dbReference type="FunFam" id="1.10.1200.10:FF:000016">
    <property type="entry name" value="Non-ribosomal peptide synthase"/>
    <property type="match status" value="2"/>
</dbReference>
<dbReference type="PANTHER" id="PTHR45527:SF1">
    <property type="entry name" value="FATTY ACID SYNTHASE"/>
    <property type="match status" value="1"/>
</dbReference>
<keyword evidence="3" id="KW-0597">Phosphoprotein</keyword>
<protein>
    <submittedName>
        <fullName evidence="6">Non-ribosomal peptide synthetase</fullName>
    </submittedName>
</protein>
<evidence type="ECO:0000256" key="3">
    <source>
        <dbReference type="ARBA" id="ARBA00022553"/>
    </source>
</evidence>
<dbReference type="GO" id="GO:0043041">
    <property type="term" value="P:amino acid activation for nonribosomal peptide biosynthetic process"/>
    <property type="evidence" value="ECO:0007669"/>
    <property type="project" value="TreeGrafter"/>
</dbReference>
<dbReference type="Pfam" id="PF13193">
    <property type="entry name" value="AMP-binding_C"/>
    <property type="match status" value="2"/>
</dbReference>
<dbReference type="SMART" id="SM00824">
    <property type="entry name" value="PKS_TE"/>
    <property type="match status" value="1"/>
</dbReference>
<dbReference type="InterPro" id="IPR020845">
    <property type="entry name" value="AMP-binding_CS"/>
</dbReference>
<feature type="domain" description="Carrier" evidence="5">
    <location>
        <begin position="973"/>
        <end position="1048"/>
    </location>
</feature>
<feature type="region of interest" description="Disordered" evidence="4">
    <location>
        <begin position="2021"/>
        <end position="2044"/>
    </location>
</feature>
<dbReference type="SUPFAM" id="SSF56801">
    <property type="entry name" value="Acetyl-CoA synthetase-like"/>
    <property type="match status" value="2"/>
</dbReference>
<dbReference type="CDD" id="cd19540">
    <property type="entry name" value="LCL_NRPS-like"/>
    <property type="match status" value="1"/>
</dbReference>
<dbReference type="Pfam" id="PF00550">
    <property type="entry name" value="PP-binding"/>
    <property type="match status" value="2"/>
</dbReference>
<dbReference type="PROSITE" id="PS50075">
    <property type="entry name" value="CARRIER"/>
    <property type="match status" value="2"/>
</dbReference>
<evidence type="ECO:0000256" key="1">
    <source>
        <dbReference type="ARBA" id="ARBA00001957"/>
    </source>
</evidence>
<evidence type="ECO:0000259" key="5">
    <source>
        <dbReference type="PROSITE" id="PS50075"/>
    </source>
</evidence>
<organism evidence="6">
    <name type="scientific">Saccharomonospora piscinae</name>
    <dbReference type="NCBI Taxonomy" id="687388"/>
    <lineage>
        <taxon>Bacteria</taxon>
        <taxon>Bacillati</taxon>
        <taxon>Actinomycetota</taxon>
        <taxon>Actinomycetes</taxon>
        <taxon>Pseudonocardiales</taxon>
        <taxon>Pseudonocardiaceae</taxon>
        <taxon>Saccharomonospora</taxon>
    </lineage>
</organism>
<dbReference type="GO" id="GO:0044550">
    <property type="term" value="P:secondary metabolite biosynthetic process"/>
    <property type="evidence" value="ECO:0007669"/>
    <property type="project" value="TreeGrafter"/>
</dbReference>
<proteinExistence type="predicted"/>
<dbReference type="Gene3D" id="3.30.559.30">
    <property type="entry name" value="Nonribosomal peptide synthetase, condensation domain"/>
    <property type="match status" value="2"/>
</dbReference>
<dbReference type="Gene3D" id="3.30.300.30">
    <property type="match status" value="2"/>
</dbReference>
<feature type="domain" description="Carrier" evidence="5">
    <location>
        <begin position="2040"/>
        <end position="2115"/>
    </location>
</feature>
<comment type="cofactor">
    <cofactor evidence="1">
        <name>pantetheine 4'-phosphate</name>
        <dbReference type="ChEBI" id="CHEBI:47942"/>
    </cofactor>
</comment>
<dbReference type="Pfam" id="PF00668">
    <property type="entry name" value="Condensation"/>
    <property type="match status" value="2"/>
</dbReference>
<dbReference type="InterPro" id="IPR025110">
    <property type="entry name" value="AMP-bd_C"/>
</dbReference>